<dbReference type="InterPro" id="IPR009412">
    <property type="entry name" value="DUF1062"/>
</dbReference>
<gene>
    <name evidence="1" type="ORF">H7313_14505</name>
</gene>
<accession>A0A842JGJ6</accession>
<proteinExistence type="predicted"/>
<dbReference type="AlphaFoldDB" id="A0A842JGJ6"/>
<dbReference type="Proteomes" id="UP000587396">
    <property type="component" value="Unassembled WGS sequence"/>
</dbReference>
<dbReference type="RefSeq" id="WP_185906224.1">
    <property type="nucleotide sequence ID" value="NZ_JACMSE010000015.1"/>
</dbReference>
<sequence>MKTIAWHVAPAEAPAALRPCGKCGADAAFSSTGAFRVNAQKKRLDVWLIYRCATCGAVWNCSVVSRGRPGSIDGEELDRFLGNDARLALRCSLDAGLLKRNGARRGPVSFTVEGPVPDDGEDCRVEIDGGSLAGVRLAEVLRKKLGVSRSELEHLAEAGRVSAVDGTDVLAAKLRPHQAVIVRPQRD</sequence>
<dbReference type="Pfam" id="PF06353">
    <property type="entry name" value="DUF1062"/>
    <property type="match status" value="1"/>
</dbReference>
<evidence type="ECO:0000313" key="1">
    <source>
        <dbReference type="EMBL" id="MBC2890544.1"/>
    </source>
</evidence>
<name>A0A842JGJ6_9ACTN</name>
<protein>
    <submittedName>
        <fullName evidence="1">DUF1062 domain-containing protein</fullName>
    </submittedName>
</protein>
<reference evidence="1 2" key="1">
    <citation type="submission" date="2020-08" db="EMBL/GenBank/DDBJ databases">
        <authorList>
            <person name="Liu C."/>
            <person name="Sun Q."/>
        </authorList>
    </citation>
    <scope>NUCLEOTIDE SEQUENCE [LARGE SCALE GENOMIC DNA]</scope>
    <source>
        <strain evidence="1 2">N22</strain>
    </source>
</reference>
<comment type="caution">
    <text evidence="1">The sequence shown here is derived from an EMBL/GenBank/DDBJ whole genome shotgun (WGS) entry which is preliminary data.</text>
</comment>
<evidence type="ECO:0000313" key="2">
    <source>
        <dbReference type="Proteomes" id="UP000587396"/>
    </source>
</evidence>
<keyword evidence="2" id="KW-1185">Reference proteome</keyword>
<organism evidence="1 2">
    <name type="scientific">Gordonibacter massiliensis</name>
    <name type="common">ex Traore et al. 2017</name>
    <dbReference type="NCBI Taxonomy" id="1841863"/>
    <lineage>
        <taxon>Bacteria</taxon>
        <taxon>Bacillati</taxon>
        <taxon>Actinomycetota</taxon>
        <taxon>Coriobacteriia</taxon>
        <taxon>Eggerthellales</taxon>
        <taxon>Eggerthellaceae</taxon>
        <taxon>Gordonibacter</taxon>
    </lineage>
</organism>
<dbReference type="EMBL" id="JACMSE010000015">
    <property type="protein sequence ID" value="MBC2890544.1"/>
    <property type="molecule type" value="Genomic_DNA"/>
</dbReference>